<dbReference type="EMBL" id="JARBJD010000059">
    <property type="protein sequence ID" value="KAK2956121.1"/>
    <property type="molecule type" value="Genomic_DNA"/>
</dbReference>
<gene>
    <name evidence="3" type="ORF">BLNAU_8901</name>
</gene>
<evidence type="ECO:0000256" key="1">
    <source>
        <dbReference type="SAM" id="MobiDB-lite"/>
    </source>
</evidence>
<feature type="region of interest" description="Disordered" evidence="1">
    <location>
        <begin position="104"/>
        <end position="127"/>
    </location>
</feature>
<feature type="region of interest" description="Disordered" evidence="1">
    <location>
        <begin position="386"/>
        <end position="437"/>
    </location>
</feature>
<keyword evidence="2" id="KW-1133">Transmembrane helix</keyword>
<reference evidence="3 4" key="1">
    <citation type="journal article" date="2022" name="bioRxiv">
        <title>Genomics of Preaxostyla Flagellates Illuminates Evolutionary Transitions and the Path Towards Mitochondrial Loss.</title>
        <authorList>
            <person name="Novak L.V.F."/>
            <person name="Treitli S.C."/>
            <person name="Pyrih J."/>
            <person name="Halakuc P."/>
            <person name="Pipaliya S.V."/>
            <person name="Vacek V."/>
            <person name="Brzon O."/>
            <person name="Soukal P."/>
            <person name="Eme L."/>
            <person name="Dacks J.B."/>
            <person name="Karnkowska A."/>
            <person name="Elias M."/>
            <person name="Hampl V."/>
        </authorList>
    </citation>
    <scope>NUCLEOTIDE SEQUENCE [LARGE SCALE GENOMIC DNA]</scope>
    <source>
        <strain evidence="3">NAU3</strain>
        <tissue evidence="3">Gut</tissue>
    </source>
</reference>
<proteinExistence type="predicted"/>
<evidence type="ECO:0000313" key="4">
    <source>
        <dbReference type="Proteomes" id="UP001281761"/>
    </source>
</evidence>
<evidence type="ECO:0000256" key="2">
    <source>
        <dbReference type="SAM" id="Phobius"/>
    </source>
</evidence>
<sequence>MFVYPAIEENTTLQIHLCSFTDLSFSNPLFVTHSDQDQPLDETENTTTSTITFSQTEIYYSEDLSADYVLLSFNRSEVVFSQVIITGPDRVFISPNQIAKSAQHQAVRTNHYSSTENPPSPHENQESVCEWTSGALHLILCSSSLSNVTLSGLTQGSILLERGNLTLEDVLFTHNGKTEGMVGARRNIACLDDATVLVQHVVTERLIEGLWFTSDGSCTFAYDDETTEVSRAFFFRPRITEVVADGSQLTIFGAGLFPCGLMVSLRAFDIYGFLDQQTDCFDIETHDGTTLTCQCKTVRLQETECEWQVVIRAGTEDDREQFIVQERVTHVQSPTQTPIIILIVVIIVLFAAGVALVAVFILQTVRRKKENNQPFQQTNFEMESFNRSSPSLFSDRSSQDEVVTSRRSVFPSKGHIHEIRSSPQPQQRFDDSSNSDS</sequence>
<feature type="compositionally biased region" description="Polar residues" evidence="1">
    <location>
        <begin position="104"/>
        <end position="117"/>
    </location>
</feature>
<feature type="compositionally biased region" description="Polar residues" evidence="1">
    <location>
        <begin position="421"/>
        <end position="437"/>
    </location>
</feature>
<protein>
    <submittedName>
        <fullName evidence="3">Uncharacterized protein</fullName>
    </submittedName>
</protein>
<comment type="caution">
    <text evidence="3">The sequence shown here is derived from an EMBL/GenBank/DDBJ whole genome shotgun (WGS) entry which is preliminary data.</text>
</comment>
<feature type="transmembrane region" description="Helical" evidence="2">
    <location>
        <begin position="339"/>
        <end position="362"/>
    </location>
</feature>
<evidence type="ECO:0000313" key="3">
    <source>
        <dbReference type="EMBL" id="KAK2956121.1"/>
    </source>
</evidence>
<keyword evidence="2" id="KW-0812">Transmembrane</keyword>
<keyword evidence="2" id="KW-0472">Membrane</keyword>
<organism evidence="3 4">
    <name type="scientific">Blattamonas nauphoetae</name>
    <dbReference type="NCBI Taxonomy" id="2049346"/>
    <lineage>
        <taxon>Eukaryota</taxon>
        <taxon>Metamonada</taxon>
        <taxon>Preaxostyla</taxon>
        <taxon>Oxymonadida</taxon>
        <taxon>Blattamonas</taxon>
    </lineage>
</organism>
<keyword evidence="4" id="KW-1185">Reference proteome</keyword>
<dbReference type="Proteomes" id="UP001281761">
    <property type="component" value="Unassembled WGS sequence"/>
</dbReference>
<accession>A0ABQ9XXC2</accession>
<name>A0ABQ9XXC2_9EUKA</name>